<dbReference type="OrthoDB" id="10493104at2759"/>
<keyword evidence="2" id="KW-1185">Reference proteome</keyword>
<protein>
    <submittedName>
        <fullName evidence="1">Uncharacterized protein</fullName>
    </submittedName>
</protein>
<feature type="non-terminal residue" evidence="1">
    <location>
        <position position="36"/>
    </location>
</feature>
<organism evidence="1 2">
    <name type="scientific">Heterotrigona itama</name>
    <dbReference type="NCBI Taxonomy" id="395501"/>
    <lineage>
        <taxon>Eukaryota</taxon>
        <taxon>Metazoa</taxon>
        <taxon>Ecdysozoa</taxon>
        <taxon>Arthropoda</taxon>
        <taxon>Hexapoda</taxon>
        <taxon>Insecta</taxon>
        <taxon>Pterygota</taxon>
        <taxon>Neoptera</taxon>
        <taxon>Endopterygota</taxon>
        <taxon>Hymenoptera</taxon>
        <taxon>Apocrita</taxon>
        <taxon>Aculeata</taxon>
        <taxon>Apoidea</taxon>
        <taxon>Anthophila</taxon>
        <taxon>Apidae</taxon>
        <taxon>Heterotrigona</taxon>
    </lineage>
</organism>
<gene>
    <name evidence="1" type="ORF">MHI_LOCUS890133</name>
</gene>
<name>A0A6V7HGT4_9HYME</name>
<proteinExistence type="predicted"/>
<reference evidence="1" key="1">
    <citation type="submission" date="2020-07" db="EMBL/GenBank/DDBJ databases">
        <authorList>
            <person name="Nazaruddin N."/>
        </authorList>
    </citation>
    <scope>NUCLEOTIDE SEQUENCE</scope>
</reference>
<dbReference type="EMBL" id="CAJDYZ010011741">
    <property type="protein sequence ID" value="CAD1479950.1"/>
    <property type="molecule type" value="Genomic_DNA"/>
</dbReference>
<feature type="non-terminal residue" evidence="1">
    <location>
        <position position="1"/>
    </location>
</feature>
<dbReference type="Proteomes" id="UP000752696">
    <property type="component" value="Unassembled WGS sequence"/>
</dbReference>
<evidence type="ECO:0000313" key="2">
    <source>
        <dbReference type="Proteomes" id="UP000752696"/>
    </source>
</evidence>
<sequence length="36" mass="4110">KNAPPITRKAHLVKALLTRIVKANKRYRIIVPSMVL</sequence>
<accession>A0A6V7HGT4</accession>
<dbReference type="AlphaFoldDB" id="A0A6V7HGT4"/>
<evidence type="ECO:0000313" key="1">
    <source>
        <dbReference type="EMBL" id="CAD1479950.1"/>
    </source>
</evidence>
<comment type="caution">
    <text evidence="1">The sequence shown here is derived from an EMBL/GenBank/DDBJ whole genome shotgun (WGS) entry which is preliminary data.</text>
</comment>